<reference evidence="3" key="1">
    <citation type="journal article" date="2019" name="Int. J. Syst. Evol. Microbiol.">
        <title>The Global Catalogue of Microorganisms (GCM) 10K type strain sequencing project: providing services to taxonomists for standard genome sequencing and annotation.</title>
        <authorList>
            <consortium name="The Broad Institute Genomics Platform"/>
            <consortium name="The Broad Institute Genome Sequencing Center for Infectious Disease"/>
            <person name="Wu L."/>
            <person name="Ma J."/>
        </authorList>
    </citation>
    <scope>NUCLEOTIDE SEQUENCE [LARGE SCALE GENOMIC DNA]</scope>
    <source>
        <strain evidence="3">JCM 17459</strain>
    </source>
</reference>
<dbReference type="Gene3D" id="3.90.550.10">
    <property type="entry name" value="Spore Coat Polysaccharide Biosynthesis Protein SpsA, Chain A"/>
    <property type="match status" value="1"/>
</dbReference>
<dbReference type="SUPFAM" id="SSF53448">
    <property type="entry name" value="Nucleotide-diphospho-sugar transferases"/>
    <property type="match status" value="1"/>
</dbReference>
<proteinExistence type="predicted"/>
<sequence>MEELDWVPVRVGEIDILATAQMPQPVEGPGPVLVLVRVHSRPVDVVSLDLGPGETVEDHRGRLLARHAEAVARHVARFGCDGPSPDGEPSCVRQRRERLSAAPPVSVVVATHDRPDLLRRCLDSLLDQDHPALEIVVVDNARSTDATERMVAAEFAGRSVRYVREDVAGLARAHNAGLAHVSGSVVAITDDDVVADRYWTAALCEAFADEGAGCVTGLILPAELRTRAQSWVEQYGGFARGFERRVYSLDRPPAGDPLFPFSPGRLGSGANMAFDRALLERVGGFDPALGAGTKARGGDDLAAFTRTLLEGETLVYQPDAVVHHHHHSDYAALRRMAQGYGVGLGAYLASMIAAHPGVAADLLRRVPAGVLHLISPRSEKNRNIRADYPRQLVRDERLGLLRGPVSYVASRRSVSAADRAARA</sequence>
<dbReference type="Pfam" id="PF00535">
    <property type="entry name" value="Glycos_transf_2"/>
    <property type="match status" value="1"/>
</dbReference>
<dbReference type="Proteomes" id="UP001499841">
    <property type="component" value="Unassembled WGS sequence"/>
</dbReference>
<dbReference type="EMBL" id="BAABBA010000002">
    <property type="protein sequence ID" value="GAA4286206.1"/>
    <property type="molecule type" value="Genomic_DNA"/>
</dbReference>
<dbReference type="PANTHER" id="PTHR43685:SF2">
    <property type="entry name" value="GLYCOSYLTRANSFERASE 2-LIKE DOMAIN-CONTAINING PROTEIN"/>
    <property type="match status" value="1"/>
</dbReference>
<dbReference type="InterPro" id="IPR029044">
    <property type="entry name" value="Nucleotide-diphossugar_trans"/>
</dbReference>
<keyword evidence="3" id="KW-1185">Reference proteome</keyword>
<organism evidence="2 3">
    <name type="scientific">Georgenia daeguensis</name>
    <dbReference type="NCBI Taxonomy" id="908355"/>
    <lineage>
        <taxon>Bacteria</taxon>
        <taxon>Bacillati</taxon>
        <taxon>Actinomycetota</taxon>
        <taxon>Actinomycetes</taxon>
        <taxon>Micrococcales</taxon>
        <taxon>Bogoriellaceae</taxon>
        <taxon>Georgenia</taxon>
    </lineage>
</organism>
<name>A0ABP8EQB3_9MICO</name>
<comment type="caution">
    <text evidence="2">The sequence shown here is derived from an EMBL/GenBank/DDBJ whole genome shotgun (WGS) entry which is preliminary data.</text>
</comment>
<dbReference type="PANTHER" id="PTHR43685">
    <property type="entry name" value="GLYCOSYLTRANSFERASE"/>
    <property type="match status" value="1"/>
</dbReference>
<dbReference type="InterPro" id="IPR050834">
    <property type="entry name" value="Glycosyltransf_2"/>
</dbReference>
<dbReference type="RefSeq" id="WP_345037429.1">
    <property type="nucleotide sequence ID" value="NZ_BAABBA010000002.1"/>
</dbReference>
<evidence type="ECO:0000313" key="3">
    <source>
        <dbReference type="Proteomes" id="UP001499841"/>
    </source>
</evidence>
<dbReference type="CDD" id="cd06423">
    <property type="entry name" value="CESA_like"/>
    <property type="match status" value="1"/>
</dbReference>
<dbReference type="InterPro" id="IPR001173">
    <property type="entry name" value="Glyco_trans_2-like"/>
</dbReference>
<feature type="domain" description="Glycosyltransferase 2-like" evidence="1">
    <location>
        <begin position="106"/>
        <end position="252"/>
    </location>
</feature>
<evidence type="ECO:0000313" key="2">
    <source>
        <dbReference type="EMBL" id="GAA4286206.1"/>
    </source>
</evidence>
<accession>A0ABP8EQB3</accession>
<gene>
    <name evidence="2" type="ORF">GCM10022262_05650</name>
</gene>
<evidence type="ECO:0000259" key="1">
    <source>
        <dbReference type="Pfam" id="PF00535"/>
    </source>
</evidence>
<protein>
    <recommendedName>
        <fullName evidence="1">Glycosyltransferase 2-like domain-containing protein</fullName>
    </recommendedName>
</protein>